<dbReference type="InterPro" id="IPR019931">
    <property type="entry name" value="LPXTG_anchor"/>
</dbReference>
<evidence type="ECO:0000256" key="1">
    <source>
        <dbReference type="ARBA" id="ARBA00004196"/>
    </source>
</evidence>
<evidence type="ECO:0000256" key="3">
    <source>
        <dbReference type="ARBA" id="ARBA00022525"/>
    </source>
</evidence>
<dbReference type="GO" id="GO:0030313">
    <property type="term" value="C:cell envelope"/>
    <property type="evidence" value="ECO:0007669"/>
    <property type="project" value="UniProtKB-SubCell"/>
</dbReference>
<feature type="region of interest" description="Disordered" evidence="6">
    <location>
        <begin position="323"/>
        <end position="381"/>
    </location>
</feature>
<gene>
    <name evidence="10" type="primary">bag</name>
    <name evidence="10" type="ORF">ERS132442_00799</name>
</gene>
<keyword evidence="3" id="KW-0964">Secreted</keyword>
<feature type="compositionally biased region" description="Basic and acidic residues" evidence="6">
    <location>
        <begin position="333"/>
        <end position="342"/>
    </location>
</feature>
<proteinExistence type="predicted"/>
<dbReference type="EMBL" id="FIIE01000005">
    <property type="protein sequence ID" value="CYV58822.1"/>
    <property type="molecule type" value="Genomic_DNA"/>
</dbReference>
<dbReference type="Proteomes" id="UP000070960">
    <property type="component" value="Unassembled WGS sequence"/>
</dbReference>
<feature type="compositionally biased region" description="Basic and acidic residues" evidence="6">
    <location>
        <begin position="776"/>
        <end position="832"/>
    </location>
</feature>
<evidence type="ECO:0000256" key="5">
    <source>
        <dbReference type="ARBA" id="ARBA00023088"/>
    </source>
</evidence>
<organism evidence="10 11">
    <name type="scientific">Streptococcus suis</name>
    <dbReference type="NCBI Taxonomy" id="1307"/>
    <lineage>
        <taxon>Bacteria</taxon>
        <taxon>Bacillati</taxon>
        <taxon>Bacillota</taxon>
        <taxon>Bacilli</taxon>
        <taxon>Lactobacillales</taxon>
        <taxon>Streptococcaceae</taxon>
        <taxon>Streptococcus</taxon>
    </lineage>
</organism>
<protein>
    <submittedName>
        <fullName evidence="10">Surface-anchored protein</fullName>
    </submittedName>
</protein>
<name>A0A116MPE4_STRSU</name>
<evidence type="ECO:0000313" key="10">
    <source>
        <dbReference type="EMBL" id="CYV58822.1"/>
    </source>
</evidence>
<evidence type="ECO:0000313" key="11">
    <source>
        <dbReference type="Proteomes" id="UP000070960"/>
    </source>
</evidence>
<dbReference type="RefSeq" id="WP_044683715.1">
    <property type="nucleotide sequence ID" value="NZ_CEEN01000060.1"/>
</dbReference>
<evidence type="ECO:0000256" key="7">
    <source>
        <dbReference type="SAM" id="Phobius"/>
    </source>
</evidence>
<dbReference type="Gene3D" id="2.60.40.4270">
    <property type="entry name" value="Listeria-Bacteroides repeat domain"/>
    <property type="match status" value="1"/>
</dbReference>
<comment type="subcellular location">
    <subcellularLocation>
        <location evidence="1">Cell envelope</location>
    </subcellularLocation>
</comment>
<feature type="compositionally biased region" description="Basic and acidic residues" evidence="6">
    <location>
        <begin position="716"/>
        <end position="767"/>
    </location>
</feature>
<dbReference type="InterPro" id="IPR042229">
    <property type="entry name" value="Listeria/Bacterioides_rpt_sf"/>
</dbReference>
<dbReference type="PROSITE" id="PS50847">
    <property type="entry name" value="GRAM_POS_ANCHORING"/>
    <property type="match status" value="1"/>
</dbReference>
<keyword evidence="5" id="KW-0572">Peptidoglycan-anchor</keyword>
<evidence type="ECO:0000256" key="8">
    <source>
        <dbReference type="SAM" id="SignalP"/>
    </source>
</evidence>
<feature type="signal peptide" evidence="8">
    <location>
        <begin position="1"/>
        <end position="21"/>
    </location>
</feature>
<dbReference type="AlphaFoldDB" id="A0A116MPE4"/>
<feature type="region of interest" description="Disordered" evidence="6">
    <location>
        <begin position="471"/>
        <end position="855"/>
    </location>
</feature>
<evidence type="ECO:0000259" key="9">
    <source>
        <dbReference type="PROSITE" id="PS50847"/>
    </source>
</evidence>
<evidence type="ECO:0000256" key="6">
    <source>
        <dbReference type="SAM" id="MobiDB-lite"/>
    </source>
</evidence>
<feature type="compositionally biased region" description="Basic and acidic residues" evidence="6">
    <location>
        <begin position="656"/>
        <end position="707"/>
    </location>
</feature>
<feature type="compositionally biased region" description="Basic and acidic residues" evidence="6">
    <location>
        <begin position="567"/>
        <end position="577"/>
    </location>
</feature>
<feature type="compositionally biased region" description="Basic and acidic residues" evidence="6">
    <location>
        <begin position="598"/>
        <end position="648"/>
    </location>
</feature>
<feature type="region of interest" description="Disordered" evidence="6">
    <location>
        <begin position="36"/>
        <end position="91"/>
    </location>
</feature>
<sequence length="880" mass="97243">MSKQKVVSSLLLSTVVLGGLAFYPTTTVKAESLETDVTSVSSGDVVEKPVVSDGGESDFLAEEELEDDETLEEELNEKAEEVTEPSSPEALLQPRAVMSNSGSNDMEEIPVDDSVSEKIADTPLIQTSNVDSKAKGDDQAKIRASVSVEPLKVEKNKLEWQVTFDTEAWSFDKSPGGFYFVLPEGLELTEIIDNDHGSSNIINDFPTDVNAPKNDGGQKYRFFSKEEKRQDDKNFDSQWGWSAEQANPDVTVQKWKSEGRFSKIYFIDKITDTTRVTYALTARITDSNQKSFPVAAVMKTFGYTNWSGVQFTSLGAREILLETPKETPMPPKEAPKPEEPKQEAPQTPAPDAPQPEGSKDTPEASPKPEAPESSGIVELGTIPKESLKVKVTFKEKGDILTTPDSTYRLQEGQYLEEVIIGSNIEDTLARAQKRVTTKEGYEFVGWALESDPEKEIEKNLKVSHDITLVAIVRKKSSEETLKPMEPKVEKPTPEVPQVPEAPQTPEAPTEEPKKEDAPAPSTPSVPEEQPKETPAPEVPSTPEKQPEAPKEEPEQDAPQTPEAPSTPKEEAPKKEVPAPEVPSIPEEQPKETPVPEVPKQEEVQPEAPKSDKVETDKPMPETKKPDMKQPKADDMPKEQKPKAEEPKAEQPQMDKPQMEAPKKDSEAPKTGKTETDKPMPETKKPDMKQPKADDMPKEQTPKAEAPKAEQPQMDKPQMEAPKKDSEAPKTGKVETDKPMPETKKPDMKQPKADDMPKEQKPKAEAPKAEQPQMDKPQMEAPKKDSEAPKYDKVETDKPMPETKKPDMKQPKADKQEAEKAQMPRTEGMKPESKVSMMPKAEAPKATLPNTGEASSAIGWLGGALATLATGLYLFKNKKEE</sequence>
<evidence type="ECO:0000256" key="2">
    <source>
        <dbReference type="ARBA" id="ARBA00022512"/>
    </source>
</evidence>
<keyword evidence="7" id="KW-0472">Membrane</keyword>
<dbReference type="Pfam" id="PF09479">
    <property type="entry name" value="Flg_new"/>
    <property type="match status" value="1"/>
</dbReference>
<keyword evidence="7" id="KW-1133">Transmembrane helix</keyword>
<keyword evidence="7" id="KW-0812">Transmembrane</keyword>
<feature type="compositionally biased region" description="Low complexity" evidence="6">
    <location>
        <begin position="495"/>
        <end position="507"/>
    </location>
</feature>
<dbReference type="NCBIfam" id="TIGR01167">
    <property type="entry name" value="LPXTG_anchor"/>
    <property type="match status" value="1"/>
</dbReference>
<dbReference type="Pfam" id="PF00746">
    <property type="entry name" value="Gram_pos_anchor"/>
    <property type="match status" value="1"/>
</dbReference>
<evidence type="ECO:0000256" key="4">
    <source>
        <dbReference type="ARBA" id="ARBA00022729"/>
    </source>
</evidence>
<reference evidence="10 11" key="1">
    <citation type="submission" date="2016-02" db="EMBL/GenBank/DDBJ databases">
        <authorList>
            <consortium name="Pathogen Informatics"/>
        </authorList>
    </citation>
    <scope>NUCLEOTIDE SEQUENCE [LARGE SCALE GENOMIC DNA]</scope>
    <source>
        <strain evidence="10 11">LSS80</strain>
    </source>
</reference>
<feature type="transmembrane region" description="Helical" evidence="7">
    <location>
        <begin position="856"/>
        <end position="874"/>
    </location>
</feature>
<feature type="compositionally biased region" description="Acidic residues" evidence="6">
    <location>
        <begin position="55"/>
        <end position="75"/>
    </location>
</feature>
<keyword evidence="4 8" id="KW-0732">Signal</keyword>
<keyword evidence="2" id="KW-0134">Cell wall</keyword>
<feature type="domain" description="Gram-positive cocci surface proteins LPxTG" evidence="9">
    <location>
        <begin position="847"/>
        <end position="880"/>
    </location>
</feature>
<dbReference type="InterPro" id="IPR013378">
    <property type="entry name" value="InlB-like_B-rpt"/>
</dbReference>
<feature type="chain" id="PRO_5039133008" evidence="8">
    <location>
        <begin position="22"/>
        <end position="880"/>
    </location>
</feature>
<accession>A0A116MPE4</accession>
<feature type="compositionally biased region" description="Basic and acidic residues" evidence="6">
    <location>
        <begin position="475"/>
        <end position="492"/>
    </location>
</feature>